<comment type="caution">
    <text evidence="3">The sequence shown here is derived from an EMBL/GenBank/DDBJ whole genome shotgun (WGS) entry which is preliminary data.</text>
</comment>
<keyword evidence="4" id="KW-1185">Reference proteome</keyword>
<evidence type="ECO:0000256" key="1">
    <source>
        <dbReference type="SAM" id="MobiDB-lite"/>
    </source>
</evidence>
<gene>
    <name evidence="3" type="ORF">GCM10009126_22410</name>
</gene>
<dbReference type="EMBL" id="BAAAFO010000003">
    <property type="protein sequence ID" value="GAA0256750.1"/>
    <property type="molecule type" value="Genomic_DNA"/>
</dbReference>
<dbReference type="Proteomes" id="UP001500657">
    <property type="component" value="Unassembled WGS sequence"/>
</dbReference>
<evidence type="ECO:0000259" key="2">
    <source>
        <dbReference type="Pfam" id="PF16823"/>
    </source>
</evidence>
<feature type="domain" description="Cyclic di-GMP receptor atypical PilZ" evidence="2">
    <location>
        <begin position="46"/>
        <end position="179"/>
    </location>
</feature>
<reference evidence="3 4" key="1">
    <citation type="journal article" date="2019" name="Int. J. Syst. Evol. Microbiol.">
        <title>The Global Catalogue of Microorganisms (GCM) 10K type strain sequencing project: providing services to taxonomists for standard genome sequencing and annotation.</title>
        <authorList>
            <consortium name="The Broad Institute Genomics Platform"/>
            <consortium name="The Broad Institute Genome Sequencing Center for Infectious Disease"/>
            <person name="Wu L."/>
            <person name="Ma J."/>
        </authorList>
    </citation>
    <scope>NUCLEOTIDE SEQUENCE [LARGE SCALE GENOMIC DNA]</scope>
    <source>
        <strain evidence="3 4">JCM 16242</strain>
    </source>
</reference>
<dbReference type="RefSeq" id="WP_343882858.1">
    <property type="nucleotide sequence ID" value="NZ_BAAAFO010000003.1"/>
</dbReference>
<evidence type="ECO:0000313" key="3">
    <source>
        <dbReference type="EMBL" id="GAA0256750.1"/>
    </source>
</evidence>
<organism evidence="3 4">
    <name type="scientific">Rhodanobacter caeni</name>
    <dbReference type="NCBI Taxonomy" id="657654"/>
    <lineage>
        <taxon>Bacteria</taxon>
        <taxon>Pseudomonadati</taxon>
        <taxon>Pseudomonadota</taxon>
        <taxon>Gammaproteobacteria</taxon>
        <taxon>Lysobacterales</taxon>
        <taxon>Rhodanobacteraceae</taxon>
        <taxon>Rhodanobacter</taxon>
    </lineage>
</organism>
<protein>
    <recommendedName>
        <fullName evidence="2">Cyclic di-GMP receptor atypical PilZ domain-containing protein</fullName>
    </recommendedName>
</protein>
<proteinExistence type="predicted"/>
<sequence length="183" mass="20365">MDASSWDEFEQRVSSDESLHADSEAMPWPDAQAHQARLAERNLNTLSAIAALEERHADTDDDSPLMVEMQRMDAKLTALVDIVNHLLVPANLLPPRHALRFNAIGAVLPAALVPPGDALILRLRFDVCRSLPLELAARVERRLDDGQVFVVFAAPGDVLGDAIERLVFRHHRRKVAETRQLTS</sequence>
<dbReference type="InterPro" id="IPR031800">
    <property type="entry name" value="PilZ_atypical"/>
</dbReference>
<feature type="compositionally biased region" description="Basic and acidic residues" evidence="1">
    <location>
        <begin position="9"/>
        <end position="23"/>
    </location>
</feature>
<feature type="region of interest" description="Disordered" evidence="1">
    <location>
        <begin position="1"/>
        <end position="31"/>
    </location>
</feature>
<name>A0ABN0UNW4_9GAMM</name>
<dbReference type="Pfam" id="PF16823">
    <property type="entry name" value="tPilZ"/>
    <property type="match status" value="1"/>
</dbReference>
<evidence type="ECO:0000313" key="4">
    <source>
        <dbReference type="Proteomes" id="UP001500657"/>
    </source>
</evidence>
<accession>A0ABN0UNW4</accession>